<feature type="transmembrane region" description="Helical" evidence="1">
    <location>
        <begin position="56"/>
        <end position="81"/>
    </location>
</feature>
<feature type="transmembrane region" description="Helical" evidence="1">
    <location>
        <begin position="20"/>
        <end position="44"/>
    </location>
</feature>
<dbReference type="PANTHER" id="PTHR40465:SF1">
    <property type="entry name" value="DUF6534 DOMAIN-CONTAINING PROTEIN"/>
    <property type="match status" value="1"/>
</dbReference>
<reference evidence="3 4" key="1">
    <citation type="journal article" date="2015" name="Fungal Genet. Biol.">
        <title>Evolution of novel wood decay mechanisms in Agaricales revealed by the genome sequences of Fistulina hepatica and Cylindrobasidium torrendii.</title>
        <authorList>
            <person name="Floudas D."/>
            <person name="Held B.W."/>
            <person name="Riley R."/>
            <person name="Nagy L.G."/>
            <person name="Koehler G."/>
            <person name="Ransdell A.S."/>
            <person name="Younus H."/>
            <person name="Chow J."/>
            <person name="Chiniquy J."/>
            <person name="Lipzen A."/>
            <person name="Tritt A."/>
            <person name="Sun H."/>
            <person name="Haridas S."/>
            <person name="LaButti K."/>
            <person name="Ohm R.A."/>
            <person name="Kues U."/>
            <person name="Blanchette R.A."/>
            <person name="Grigoriev I.V."/>
            <person name="Minto R.E."/>
            <person name="Hibbett D.S."/>
        </authorList>
    </citation>
    <scope>NUCLEOTIDE SEQUENCE [LARGE SCALE GENOMIC DNA]</scope>
    <source>
        <strain evidence="3 4">FP15055 ss-10</strain>
    </source>
</reference>
<name>A0A0D7BNP1_9AGAR</name>
<feature type="transmembrane region" description="Helical" evidence="1">
    <location>
        <begin position="93"/>
        <end position="115"/>
    </location>
</feature>
<dbReference type="Pfam" id="PF20152">
    <property type="entry name" value="DUF6534"/>
    <property type="match status" value="1"/>
</dbReference>
<feature type="domain" description="DUF6534" evidence="2">
    <location>
        <begin position="174"/>
        <end position="260"/>
    </location>
</feature>
<keyword evidence="1" id="KW-1133">Transmembrane helix</keyword>
<feature type="transmembrane region" description="Helical" evidence="1">
    <location>
        <begin position="235"/>
        <end position="256"/>
    </location>
</feature>
<evidence type="ECO:0000256" key="1">
    <source>
        <dbReference type="SAM" id="Phobius"/>
    </source>
</evidence>
<evidence type="ECO:0000313" key="3">
    <source>
        <dbReference type="EMBL" id="KIY71794.1"/>
    </source>
</evidence>
<keyword evidence="1" id="KW-0812">Transmembrane</keyword>
<evidence type="ECO:0000313" key="4">
    <source>
        <dbReference type="Proteomes" id="UP000054007"/>
    </source>
</evidence>
<keyword evidence="4" id="KW-1185">Reference proteome</keyword>
<feature type="transmembrane region" description="Helical" evidence="1">
    <location>
        <begin position="209"/>
        <end position="229"/>
    </location>
</feature>
<feature type="transmembrane region" description="Helical" evidence="1">
    <location>
        <begin position="127"/>
        <end position="150"/>
    </location>
</feature>
<dbReference type="OrthoDB" id="3263055at2759"/>
<accession>A0A0D7BNP1</accession>
<protein>
    <recommendedName>
        <fullName evidence="2">DUF6534 domain-containing protein</fullName>
    </recommendedName>
</protein>
<dbReference type="AlphaFoldDB" id="A0A0D7BNP1"/>
<keyword evidence="1" id="KW-0472">Membrane</keyword>
<dbReference type="EMBL" id="KN880450">
    <property type="protein sequence ID" value="KIY71794.1"/>
    <property type="molecule type" value="Genomic_DNA"/>
</dbReference>
<dbReference type="STRING" id="1314674.A0A0D7BNP1"/>
<dbReference type="Proteomes" id="UP000054007">
    <property type="component" value="Unassembled WGS sequence"/>
</dbReference>
<dbReference type="PANTHER" id="PTHR40465">
    <property type="entry name" value="CHROMOSOME 1, WHOLE GENOME SHOTGUN SEQUENCE"/>
    <property type="match status" value="1"/>
</dbReference>
<dbReference type="InterPro" id="IPR045339">
    <property type="entry name" value="DUF6534"/>
</dbReference>
<gene>
    <name evidence="3" type="ORF">CYLTODRAFT_486909</name>
</gene>
<proteinExistence type="predicted"/>
<organism evidence="3 4">
    <name type="scientific">Cylindrobasidium torrendii FP15055 ss-10</name>
    <dbReference type="NCBI Taxonomy" id="1314674"/>
    <lineage>
        <taxon>Eukaryota</taxon>
        <taxon>Fungi</taxon>
        <taxon>Dikarya</taxon>
        <taxon>Basidiomycota</taxon>
        <taxon>Agaricomycotina</taxon>
        <taxon>Agaricomycetes</taxon>
        <taxon>Agaricomycetidae</taxon>
        <taxon>Agaricales</taxon>
        <taxon>Marasmiineae</taxon>
        <taxon>Physalacriaceae</taxon>
        <taxon>Cylindrobasidium</taxon>
    </lineage>
</organism>
<evidence type="ECO:0000259" key="2">
    <source>
        <dbReference type="Pfam" id="PF20152"/>
    </source>
</evidence>
<sequence>MLPATLQLAGEQNALGNTMGAMLIGVVLSAALWGMTLLQTVYYFNRYPNDPWYLRGFVWVTLFLDTAHMGFVTHVIYHYLIATYYDKTALTKIIWSVIIEALPTGVTATLVQLFFAYRVWRLSNKNWLLVLSIVVLVVANVVASVVWTVLAMLRSTYTELLELTPLTMTINALSVGIDVIICVSLCVLLQRSKTGFKSTDTMITKLTIFFVNTGLVTTICALAALFSLVGSPNTLLYAPFYFCIGRCYVTSLLGSLNGRRIMRGNIASVDHQMISFPTSSGSRQATGTNRNAFGQNISIRVDTKHETEFDIGAQTVAELDSSLAKQTGGASCV</sequence>
<feature type="transmembrane region" description="Helical" evidence="1">
    <location>
        <begin position="170"/>
        <end position="189"/>
    </location>
</feature>